<dbReference type="SUPFAM" id="SSF47676">
    <property type="entry name" value="Conserved domain common to transcription factors TFIIS, elongin A, CRSP70"/>
    <property type="match status" value="1"/>
</dbReference>
<dbReference type="PROSITE" id="PS51133">
    <property type="entry name" value="ZF_TFIIS_2"/>
    <property type="match status" value="1"/>
</dbReference>
<dbReference type="GO" id="GO:0003676">
    <property type="term" value="F:nucleic acid binding"/>
    <property type="evidence" value="ECO:0007669"/>
    <property type="project" value="InterPro"/>
</dbReference>
<accession>A0A058Z729</accession>
<dbReference type="GeneID" id="20528276"/>
<sequence>MSIEKLQKELGRHRDTAMKSDSNKDVVMELLEAVSKYTYDSSYASMPILKHLRSLRSAHDDEISALAKSIYSNWKSANKLISTRKESSPAPGDSGSSTPTSASAASPAAHAPAHNRRAAPAASDTKAPRPAGAAYFDSDQISADRNRIARAIYTSLSRHHDWAQISNDRLVKFSHDLEGALANEFQPLSDAYKSRMRALALDLGDANNEQLRNRIWNDPYCTPAYLVTAKAQDLASDSMKEQRKLRLEKTRNELHEAKGIDMESDDFLCPRCGKKRVRYSQQQTRSADEPMTTFITCLECGHKWKE</sequence>
<feature type="domain" description="TFIIS-type" evidence="7">
    <location>
        <begin position="265"/>
        <end position="305"/>
    </location>
</feature>
<keyword evidence="2 5" id="KW-0863">Zinc-finger</keyword>
<dbReference type="Pfam" id="PF07500">
    <property type="entry name" value="TFIIS_M"/>
    <property type="match status" value="1"/>
</dbReference>
<evidence type="ECO:0000313" key="9">
    <source>
        <dbReference type="Proteomes" id="UP000030693"/>
    </source>
</evidence>
<dbReference type="Pfam" id="PF01096">
    <property type="entry name" value="Zn_ribbon_TFIIS"/>
    <property type="match status" value="1"/>
</dbReference>
<dbReference type="SUPFAM" id="SSF46942">
    <property type="entry name" value="Elongation factor TFIIS domain 2"/>
    <property type="match status" value="1"/>
</dbReference>
<dbReference type="GO" id="GO:0005634">
    <property type="term" value="C:nucleus"/>
    <property type="evidence" value="ECO:0007669"/>
    <property type="project" value="TreeGrafter"/>
</dbReference>
<reference evidence="8" key="1">
    <citation type="submission" date="2013-04" db="EMBL/GenBank/DDBJ databases">
        <title>The Genome Sequence of Fonticula alba ATCC 38817.</title>
        <authorList>
            <consortium name="The Broad Institute Genomics Platform"/>
            <person name="Russ C."/>
            <person name="Cuomo C."/>
            <person name="Burger G."/>
            <person name="Gray M.W."/>
            <person name="Holland P.W.H."/>
            <person name="King N."/>
            <person name="Lang F.B.F."/>
            <person name="Roger A.J."/>
            <person name="Ruiz-Trillo I."/>
            <person name="Brown M."/>
            <person name="Walker B."/>
            <person name="Young S."/>
            <person name="Zeng Q."/>
            <person name="Gargeya S."/>
            <person name="Fitzgerald M."/>
            <person name="Haas B."/>
            <person name="Abouelleil A."/>
            <person name="Allen A.W."/>
            <person name="Alvarado L."/>
            <person name="Arachchi H.M."/>
            <person name="Berlin A.M."/>
            <person name="Chapman S.B."/>
            <person name="Gainer-Dewar J."/>
            <person name="Goldberg J."/>
            <person name="Griggs A."/>
            <person name="Gujja S."/>
            <person name="Hansen M."/>
            <person name="Howarth C."/>
            <person name="Imamovic A."/>
            <person name="Ireland A."/>
            <person name="Larimer J."/>
            <person name="McCowan C."/>
            <person name="Murphy C."/>
            <person name="Pearson M."/>
            <person name="Poon T.W."/>
            <person name="Priest M."/>
            <person name="Roberts A."/>
            <person name="Saif S."/>
            <person name="Shea T."/>
            <person name="Sisk P."/>
            <person name="Sykes S."/>
            <person name="Wortman J."/>
            <person name="Nusbaum C."/>
            <person name="Birren B."/>
        </authorList>
    </citation>
    <scope>NUCLEOTIDE SEQUENCE [LARGE SCALE GENOMIC DNA]</scope>
    <source>
        <strain evidence="8">ATCC 38817</strain>
    </source>
</reference>
<dbReference type="SMART" id="SM00440">
    <property type="entry name" value="ZnF_C2C2"/>
    <property type="match status" value="1"/>
</dbReference>
<dbReference type="PANTHER" id="PTHR11477">
    <property type="entry name" value="TRANSCRIPTION FACTOR S-II ZINC FINGER DOMAIN-CONTAINING PROTEIN"/>
    <property type="match status" value="1"/>
</dbReference>
<evidence type="ECO:0000259" key="7">
    <source>
        <dbReference type="PROSITE" id="PS51133"/>
    </source>
</evidence>
<dbReference type="RefSeq" id="XP_009495695.1">
    <property type="nucleotide sequence ID" value="XM_009497420.1"/>
</dbReference>
<evidence type="ECO:0000256" key="4">
    <source>
        <dbReference type="ARBA" id="ARBA00023242"/>
    </source>
</evidence>
<dbReference type="CDD" id="cd13749">
    <property type="entry name" value="Zn-ribbon_TFIIS"/>
    <property type="match status" value="1"/>
</dbReference>
<dbReference type="PANTHER" id="PTHR11477:SF0">
    <property type="entry name" value="IP08861P-RELATED"/>
    <property type="match status" value="1"/>
</dbReference>
<keyword evidence="3" id="KW-0862">Zinc</keyword>
<dbReference type="Gene3D" id="1.10.472.30">
    <property type="entry name" value="Transcription elongation factor S-II, central domain"/>
    <property type="match status" value="1"/>
</dbReference>
<dbReference type="PIRSF" id="PIRSF006704">
    <property type="entry name" value="TF_IIS"/>
    <property type="match status" value="1"/>
</dbReference>
<name>A0A058Z729_FONAL</name>
<feature type="region of interest" description="Disordered" evidence="6">
    <location>
        <begin position="1"/>
        <end position="23"/>
    </location>
</feature>
<gene>
    <name evidence="8" type="ORF">H696_03551</name>
</gene>
<dbReference type="InterPro" id="IPR001222">
    <property type="entry name" value="Znf_TFIIS"/>
</dbReference>
<evidence type="ECO:0000256" key="1">
    <source>
        <dbReference type="ARBA" id="ARBA00022723"/>
    </source>
</evidence>
<dbReference type="InterPro" id="IPR003618">
    <property type="entry name" value="TFIIS_cen_dom"/>
</dbReference>
<protein>
    <recommendedName>
        <fullName evidence="7">TFIIS-type domain-containing protein</fullName>
    </recommendedName>
</protein>
<dbReference type="OrthoDB" id="44867at2759"/>
<dbReference type="PROSITE" id="PS00466">
    <property type="entry name" value="ZF_TFIIS_1"/>
    <property type="match status" value="1"/>
</dbReference>
<dbReference type="AlphaFoldDB" id="A0A058Z729"/>
<keyword evidence="9" id="KW-1185">Reference proteome</keyword>
<dbReference type="GO" id="GO:0008270">
    <property type="term" value="F:zinc ion binding"/>
    <property type="evidence" value="ECO:0007669"/>
    <property type="project" value="UniProtKB-KW"/>
</dbReference>
<dbReference type="SMART" id="SM00510">
    <property type="entry name" value="TFS2M"/>
    <property type="match status" value="1"/>
</dbReference>
<feature type="region of interest" description="Disordered" evidence="6">
    <location>
        <begin position="82"/>
        <end position="134"/>
    </location>
</feature>
<dbReference type="InterPro" id="IPR036575">
    <property type="entry name" value="TFIIS_cen_dom_sf"/>
</dbReference>
<dbReference type="InterPro" id="IPR035441">
    <property type="entry name" value="TFIIS/LEDGF_dom_sf"/>
</dbReference>
<evidence type="ECO:0000256" key="6">
    <source>
        <dbReference type="SAM" id="MobiDB-lite"/>
    </source>
</evidence>
<evidence type="ECO:0000313" key="8">
    <source>
        <dbReference type="EMBL" id="KCV70089.1"/>
    </source>
</evidence>
<dbReference type="Gene3D" id="1.20.930.10">
    <property type="entry name" value="Conserved domain common to transcription factors TFIIS, elongin A, CRSP70"/>
    <property type="match status" value="1"/>
</dbReference>
<dbReference type="EMBL" id="KB932205">
    <property type="protein sequence ID" value="KCV70089.1"/>
    <property type="molecule type" value="Genomic_DNA"/>
</dbReference>
<feature type="compositionally biased region" description="Low complexity" evidence="6">
    <location>
        <begin position="88"/>
        <end position="124"/>
    </location>
</feature>
<evidence type="ECO:0000256" key="3">
    <source>
        <dbReference type="ARBA" id="ARBA00022833"/>
    </source>
</evidence>
<organism evidence="8">
    <name type="scientific">Fonticula alba</name>
    <name type="common">Slime mold</name>
    <dbReference type="NCBI Taxonomy" id="691883"/>
    <lineage>
        <taxon>Eukaryota</taxon>
        <taxon>Rotosphaerida</taxon>
        <taxon>Fonticulaceae</taxon>
        <taxon>Fonticula</taxon>
    </lineage>
</organism>
<dbReference type="GO" id="GO:0006351">
    <property type="term" value="P:DNA-templated transcription"/>
    <property type="evidence" value="ECO:0007669"/>
    <property type="project" value="InterPro"/>
</dbReference>
<proteinExistence type="predicted"/>
<dbReference type="Gene3D" id="2.20.25.10">
    <property type="match status" value="1"/>
</dbReference>
<evidence type="ECO:0000256" key="2">
    <source>
        <dbReference type="ARBA" id="ARBA00022771"/>
    </source>
</evidence>
<keyword evidence="1" id="KW-0479">Metal-binding</keyword>
<dbReference type="eggNOG" id="KOG1105">
    <property type="taxonomic scope" value="Eukaryota"/>
</dbReference>
<evidence type="ECO:0000256" key="5">
    <source>
        <dbReference type="PROSITE-ProRule" id="PRU00472"/>
    </source>
</evidence>
<dbReference type="Proteomes" id="UP000030693">
    <property type="component" value="Unassembled WGS sequence"/>
</dbReference>
<dbReference type="STRING" id="691883.A0A058Z729"/>
<keyword evidence="4" id="KW-0539">Nucleus</keyword>
<dbReference type="InterPro" id="IPR035100">
    <property type="entry name" value="TF_IIS-typ"/>
</dbReference>
<dbReference type="SUPFAM" id="SSF57783">
    <property type="entry name" value="Zinc beta-ribbon"/>
    <property type="match status" value="1"/>
</dbReference>